<name>A0A2T6FXL4_9BACL</name>
<proteinExistence type="predicted"/>
<dbReference type="Proteomes" id="UP000244184">
    <property type="component" value="Unassembled WGS sequence"/>
</dbReference>
<dbReference type="AlphaFoldDB" id="A0A2T6FXL4"/>
<dbReference type="EMBL" id="PYHP01000069">
    <property type="protein sequence ID" value="PUA36651.1"/>
    <property type="molecule type" value="Genomic_DNA"/>
</dbReference>
<comment type="caution">
    <text evidence="1">The sequence shown here is derived from an EMBL/GenBank/DDBJ whole genome shotgun (WGS) entry which is preliminary data.</text>
</comment>
<protein>
    <submittedName>
        <fullName evidence="1">Uncharacterized protein</fullName>
    </submittedName>
</protein>
<gene>
    <name evidence="1" type="ORF">C8Z91_25065</name>
</gene>
<organism evidence="1 2">
    <name type="scientific">Paenibacillus elgii</name>
    <dbReference type="NCBI Taxonomy" id="189691"/>
    <lineage>
        <taxon>Bacteria</taxon>
        <taxon>Bacillati</taxon>
        <taxon>Bacillota</taxon>
        <taxon>Bacilli</taxon>
        <taxon>Bacillales</taxon>
        <taxon>Paenibacillaceae</taxon>
        <taxon>Paenibacillus</taxon>
    </lineage>
</organism>
<reference evidence="1 2" key="1">
    <citation type="submission" date="2018-03" db="EMBL/GenBank/DDBJ databases">
        <title>Genome sequence of Paenibacillus elgii strain AC13 an antimicrobial compound producing bacteria.</title>
        <authorList>
            <person name="Kurokawa A.S."/>
            <person name="Araujo J.F."/>
            <person name="Costa R.A."/>
            <person name="Ortega D.B."/>
            <person name="Pires A.S."/>
            <person name="Pappas G.J.Jr."/>
            <person name="Franco O.L."/>
            <person name="Barreto C."/>
            <person name="Magalhaes B.S."/>
            <person name="Kruger R.H."/>
        </authorList>
    </citation>
    <scope>NUCLEOTIDE SEQUENCE [LARGE SCALE GENOMIC DNA]</scope>
    <source>
        <strain evidence="1 2">AC13</strain>
    </source>
</reference>
<accession>A0A2T6FXL4</accession>
<dbReference type="RefSeq" id="WP_108533698.1">
    <property type="nucleotide sequence ID" value="NZ_PYHP01000069.1"/>
</dbReference>
<sequence length="247" mass="29562">MLTLKINSYFVKPFEFTNKDWFKLTKINYSLLRRNLFRGKNGEINTYFPLDLLPSNINLLSYYITIFEHDENNYDSDYEMGFNNFDSSYEHNLVYDYFAQFDELYCIVAHLEGKRFASDYSLFNNKTPNFIENNYNILHKGKGEVTEYIVKINHKRELLELDKFITAYCIFPYELKITTNQDRLTPLDDISKIIDYTRQFKLVIPRAKIYANHNLVIYSHCNLTSKIESNIESFCNLNQIEYNNYKL</sequence>
<evidence type="ECO:0000313" key="2">
    <source>
        <dbReference type="Proteomes" id="UP000244184"/>
    </source>
</evidence>
<evidence type="ECO:0000313" key="1">
    <source>
        <dbReference type="EMBL" id="PUA36651.1"/>
    </source>
</evidence>